<evidence type="ECO:0000313" key="1">
    <source>
        <dbReference type="EMBL" id="BAO43762.1"/>
    </source>
</evidence>
<dbReference type="KEGG" id="tbn:TBH_C0827"/>
<dbReference type="Pfam" id="PF08897">
    <property type="entry name" value="DUF1841"/>
    <property type="match status" value="1"/>
</dbReference>
<accession>A0A7U6JHG7</accession>
<sequence length="141" mass="16288">MLFGQDRSRLRRYYRQAWQKKLAGRPLETLEALIASVIEQHPEYQDMLGSEDALHQDFTPEQGQTNPFLHMGMHISLAEQISTDRPPGIRDLHQGLSTRLGNPHQAEHQMMECLGLALWEAQQQNRAPDEQAYLECLKKLL</sequence>
<name>A0A7U6JHG7_9GAMM</name>
<organism evidence="1 2">
    <name type="scientific">Thiolapillus brandeum</name>
    <dbReference type="NCBI Taxonomy" id="1076588"/>
    <lineage>
        <taxon>Bacteria</taxon>
        <taxon>Pseudomonadati</taxon>
        <taxon>Pseudomonadota</taxon>
        <taxon>Gammaproteobacteria</taxon>
        <taxon>Chromatiales</taxon>
        <taxon>Sedimenticolaceae</taxon>
        <taxon>Thiolapillus</taxon>
    </lineage>
</organism>
<evidence type="ECO:0000313" key="2">
    <source>
        <dbReference type="Proteomes" id="UP000031631"/>
    </source>
</evidence>
<protein>
    <recommendedName>
        <fullName evidence="3">DUF1841 family protein</fullName>
    </recommendedName>
</protein>
<dbReference type="Proteomes" id="UP000031631">
    <property type="component" value="Chromosome"/>
</dbReference>
<dbReference type="AlphaFoldDB" id="A0A7U6JHG7"/>
<dbReference type="OrthoDB" id="9789432at2"/>
<proteinExistence type="predicted"/>
<dbReference type="RefSeq" id="WP_041065807.1">
    <property type="nucleotide sequence ID" value="NZ_AP012273.1"/>
</dbReference>
<gene>
    <name evidence="1" type="ORF">TBH_C0827</name>
</gene>
<dbReference type="InterPro" id="IPR014993">
    <property type="entry name" value="DUF1841"/>
</dbReference>
<keyword evidence="2" id="KW-1185">Reference proteome</keyword>
<evidence type="ECO:0008006" key="3">
    <source>
        <dbReference type="Google" id="ProtNLM"/>
    </source>
</evidence>
<dbReference type="EMBL" id="AP012273">
    <property type="protein sequence ID" value="BAO43762.1"/>
    <property type="molecule type" value="Genomic_DNA"/>
</dbReference>
<reference evidence="1 2" key="1">
    <citation type="journal article" date="2014" name="PLoS ONE">
        <title>Physiological and genomic features of a novel sulfur-oxidizing gammaproteobacterium belonging to a previously uncultivated symbiotic lineage isolated from a hydrothermal vent.</title>
        <authorList>
            <person name="Nunoura T."/>
            <person name="Takaki Y."/>
            <person name="Kazama H."/>
            <person name="Kakuta J."/>
            <person name="Shimamura S."/>
            <person name="Makita H."/>
            <person name="Hirai M."/>
            <person name="Miyazaki M."/>
            <person name="Takai K."/>
        </authorList>
    </citation>
    <scope>NUCLEOTIDE SEQUENCE [LARGE SCALE GENOMIC DNA]</scope>
    <source>
        <strain evidence="1 2">Hiromi1</strain>
    </source>
</reference>